<evidence type="ECO:0000256" key="3">
    <source>
        <dbReference type="ARBA" id="ARBA00023235"/>
    </source>
</evidence>
<dbReference type="EC" id="5.2.1.8" evidence="5"/>
<keyword evidence="2 4" id="KW-0697">Rotamase</keyword>
<feature type="domain" description="PPIase FKBP-type" evidence="7">
    <location>
        <begin position="130"/>
        <end position="216"/>
    </location>
</feature>
<dbReference type="PROSITE" id="PS50059">
    <property type="entry name" value="FKBP_PPIASE"/>
    <property type="match status" value="1"/>
</dbReference>
<keyword evidence="3 4" id="KW-0413">Isomerase</keyword>
<evidence type="ECO:0000256" key="6">
    <source>
        <dbReference type="SAM" id="SignalP"/>
    </source>
</evidence>
<evidence type="ECO:0000259" key="7">
    <source>
        <dbReference type="PROSITE" id="PS50059"/>
    </source>
</evidence>
<feature type="chain" id="PRO_5007574546" description="Peptidyl-prolyl cis-trans isomerase" evidence="6">
    <location>
        <begin position="24"/>
        <end position="216"/>
    </location>
</feature>
<dbReference type="SUPFAM" id="SSF54534">
    <property type="entry name" value="FKBP-like"/>
    <property type="match status" value="1"/>
</dbReference>
<sequence length="216" mass="24940">MKSFLLTISVCLFLTFPATSVFAQKTVEKYENGEKKYQGRMADGIKIGKHSFWYEDGSKKREEKYNDLGILIQLKEWDEAGNIVTDENPEEKFEKFREDQFNNITWIEVKYNLGLSKVKGEIYTEPILEPSDMILHYATYLENGKEIDSSFRTKKPIGINLKKSGLIDGFQEGLKYFQEGDNGFIKVPARMAYGSEGTREVPPNSTLIFQVYILKR</sequence>
<dbReference type="Gene3D" id="3.10.50.40">
    <property type="match status" value="1"/>
</dbReference>
<dbReference type="Proteomes" id="UP000075583">
    <property type="component" value="Unassembled WGS sequence"/>
</dbReference>
<dbReference type="InterPro" id="IPR044609">
    <property type="entry name" value="FKBP2/11"/>
</dbReference>
<evidence type="ECO:0000256" key="4">
    <source>
        <dbReference type="PROSITE-ProRule" id="PRU00277"/>
    </source>
</evidence>
<dbReference type="RefSeq" id="WP_062591259.1">
    <property type="nucleotide sequence ID" value="NZ_LQZQ01000019.1"/>
</dbReference>
<dbReference type="OrthoDB" id="979811at2"/>
<evidence type="ECO:0000256" key="2">
    <source>
        <dbReference type="ARBA" id="ARBA00023110"/>
    </source>
</evidence>
<evidence type="ECO:0000256" key="5">
    <source>
        <dbReference type="RuleBase" id="RU003915"/>
    </source>
</evidence>
<gene>
    <name evidence="8" type="ORF">MB14_18560</name>
</gene>
<dbReference type="InterPro" id="IPR001179">
    <property type="entry name" value="PPIase_FKBP_dom"/>
</dbReference>
<dbReference type="Pfam" id="PF00254">
    <property type="entry name" value="FKBP_C"/>
    <property type="match status" value="1"/>
</dbReference>
<reference evidence="8" key="1">
    <citation type="submission" date="2016-01" db="EMBL/GenBank/DDBJ databases">
        <title>Genome sequencing of Roseivirga ehrenbergii KMM 6017.</title>
        <authorList>
            <person name="Selvaratnam C."/>
            <person name="Thevarajoo S."/>
            <person name="Goh K.M."/>
            <person name="Ee R."/>
            <person name="Chan K.-G."/>
            <person name="Chong C.S."/>
        </authorList>
    </citation>
    <scope>NUCLEOTIDE SEQUENCE [LARGE SCALE GENOMIC DNA]</scope>
    <source>
        <strain evidence="8">KMM 6017</strain>
    </source>
</reference>
<dbReference type="AlphaFoldDB" id="A0A150XDS3"/>
<comment type="caution">
    <text evidence="8">The sequence shown here is derived from an EMBL/GenBank/DDBJ whole genome shotgun (WGS) entry which is preliminary data.</text>
</comment>
<accession>A0A150XDS3</accession>
<organism evidence="8 9">
    <name type="scientific">Roseivirga ehrenbergii (strain DSM 102268 / JCM 13514 / KCTC 12282 / NCIMB 14502 / KMM 6017)</name>
    <dbReference type="NCBI Taxonomy" id="279360"/>
    <lineage>
        <taxon>Bacteria</taxon>
        <taxon>Pseudomonadati</taxon>
        <taxon>Bacteroidota</taxon>
        <taxon>Cytophagia</taxon>
        <taxon>Cytophagales</taxon>
        <taxon>Roseivirgaceae</taxon>
        <taxon>Roseivirga</taxon>
    </lineage>
</organism>
<dbReference type="EMBL" id="LQZQ01000019">
    <property type="protein sequence ID" value="KYG76858.1"/>
    <property type="molecule type" value="Genomic_DNA"/>
</dbReference>
<dbReference type="PANTHER" id="PTHR45779:SF7">
    <property type="entry name" value="PEPTIDYLPROLYL ISOMERASE"/>
    <property type="match status" value="1"/>
</dbReference>
<dbReference type="PANTHER" id="PTHR45779">
    <property type="entry name" value="PEPTIDYLPROLYL ISOMERASE"/>
    <property type="match status" value="1"/>
</dbReference>
<keyword evidence="9" id="KW-1185">Reference proteome</keyword>
<proteinExistence type="inferred from homology"/>
<dbReference type="InterPro" id="IPR046357">
    <property type="entry name" value="PPIase_dom_sf"/>
</dbReference>
<keyword evidence="6" id="KW-0732">Signal</keyword>
<comment type="similarity">
    <text evidence="5">Belongs to the FKBP-type PPIase family.</text>
</comment>
<comment type="catalytic activity">
    <reaction evidence="1 4 5">
        <text>[protein]-peptidylproline (omega=180) = [protein]-peptidylproline (omega=0)</text>
        <dbReference type="Rhea" id="RHEA:16237"/>
        <dbReference type="Rhea" id="RHEA-COMP:10747"/>
        <dbReference type="Rhea" id="RHEA-COMP:10748"/>
        <dbReference type="ChEBI" id="CHEBI:83833"/>
        <dbReference type="ChEBI" id="CHEBI:83834"/>
        <dbReference type="EC" id="5.2.1.8"/>
    </reaction>
</comment>
<dbReference type="SUPFAM" id="SSF82185">
    <property type="entry name" value="Histone H3 K4-specific methyltransferase SET7/9 N-terminal domain"/>
    <property type="match status" value="1"/>
</dbReference>
<evidence type="ECO:0000256" key="1">
    <source>
        <dbReference type="ARBA" id="ARBA00000971"/>
    </source>
</evidence>
<dbReference type="GO" id="GO:0003755">
    <property type="term" value="F:peptidyl-prolyl cis-trans isomerase activity"/>
    <property type="evidence" value="ECO:0007669"/>
    <property type="project" value="UniProtKB-UniRule"/>
</dbReference>
<evidence type="ECO:0000313" key="9">
    <source>
        <dbReference type="Proteomes" id="UP000075583"/>
    </source>
</evidence>
<feature type="signal peptide" evidence="6">
    <location>
        <begin position="1"/>
        <end position="23"/>
    </location>
</feature>
<dbReference type="STRING" id="279360.MB14_18560"/>
<name>A0A150XDS3_ROSEK</name>
<evidence type="ECO:0000313" key="8">
    <source>
        <dbReference type="EMBL" id="KYG76858.1"/>
    </source>
</evidence>
<protein>
    <recommendedName>
        <fullName evidence="5">Peptidyl-prolyl cis-trans isomerase</fullName>
        <ecNumber evidence="5">5.2.1.8</ecNumber>
    </recommendedName>
</protein>